<sequence length="442" mass="49557">MKRTRANPDGVKECTRHIVPANEPTIQELAAQNGCRSSEVLAGLCAELPQSIHPVFNLEYLDVLGLTLSGEQRHGKAASAKPDLLFLLQESNRNDFLLTRVFHEAGAPSVEAFLASTVVERTLILERARQRAIEAVKPAFRLASAILCSDNQLPFWHGIQRAGKRAGQSGSPPEKIPTFITKTDFTAEDKTITLDFLRELGKGIFISFCDTGRDFGLTEMAWDHDLDSYWGRRWLSEPRLPHDRRPCFARVELSVHMYLLPLLRWREATVTQLRRMYLGLAITMLHELAHVAAGYAFRHSQNDTARCGDIYFRGGPVAEIGWSYETYAFGGGVEIPPIGLDPASLFDWPCPQTVQGYQNRGCCAPRGAVIPVVGSSGNVAVEAIDRFFRGGFWRAAWSDELEMPFRLRRCCSVELYNKHGDTLTGQEDAEQRRLLKKRKLGP</sequence>
<dbReference type="Proteomes" id="UP000192596">
    <property type="component" value="Unassembled WGS sequence"/>
</dbReference>
<accession>A0A1V8TIS0</accession>
<name>A0A1V8TIS0_9PEZI</name>
<dbReference type="OrthoDB" id="10254945at2759"/>
<protein>
    <submittedName>
        <fullName evidence="1">Uncharacterized protein</fullName>
    </submittedName>
</protein>
<evidence type="ECO:0000313" key="2">
    <source>
        <dbReference type="Proteomes" id="UP000192596"/>
    </source>
</evidence>
<evidence type="ECO:0000313" key="1">
    <source>
        <dbReference type="EMBL" id="OQO11122.1"/>
    </source>
</evidence>
<keyword evidence="2" id="KW-1185">Reference proteome</keyword>
<gene>
    <name evidence="1" type="ORF">B0A48_05377</name>
</gene>
<proteinExistence type="predicted"/>
<dbReference type="AlphaFoldDB" id="A0A1V8TIS0"/>
<comment type="caution">
    <text evidence="1">The sequence shown here is derived from an EMBL/GenBank/DDBJ whole genome shotgun (WGS) entry which is preliminary data.</text>
</comment>
<reference evidence="2" key="1">
    <citation type="submission" date="2017-03" db="EMBL/GenBank/DDBJ databases">
        <title>Genomes of endolithic fungi from Antarctica.</title>
        <authorList>
            <person name="Coleine C."/>
            <person name="Masonjones S."/>
            <person name="Stajich J.E."/>
        </authorList>
    </citation>
    <scope>NUCLEOTIDE SEQUENCE [LARGE SCALE GENOMIC DNA]</scope>
    <source>
        <strain evidence="2">CCFEE 5527</strain>
    </source>
</reference>
<dbReference type="InParanoid" id="A0A1V8TIS0"/>
<organism evidence="1 2">
    <name type="scientific">Cryoendolithus antarcticus</name>
    <dbReference type="NCBI Taxonomy" id="1507870"/>
    <lineage>
        <taxon>Eukaryota</taxon>
        <taxon>Fungi</taxon>
        <taxon>Dikarya</taxon>
        <taxon>Ascomycota</taxon>
        <taxon>Pezizomycotina</taxon>
        <taxon>Dothideomycetes</taxon>
        <taxon>Dothideomycetidae</taxon>
        <taxon>Cladosporiales</taxon>
        <taxon>Cladosporiaceae</taxon>
        <taxon>Cryoendolithus</taxon>
    </lineage>
</organism>
<dbReference type="EMBL" id="NAJO01000007">
    <property type="protein sequence ID" value="OQO11122.1"/>
    <property type="molecule type" value="Genomic_DNA"/>
</dbReference>